<dbReference type="Proteomes" id="UP000034022">
    <property type="component" value="Unassembled WGS sequence"/>
</dbReference>
<dbReference type="InterPro" id="IPR006626">
    <property type="entry name" value="PbH1"/>
</dbReference>
<evidence type="ECO:0000256" key="1">
    <source>
        <dbReference type="ARBA" id="ARBA00022598"/>
    </source>
</evidence>
<sequence length="4227" mass="441136">ITLGTHTTGNYISSTTGSNTITITGTPGEGWVPVFSVTDDSITASKLALGGANGAQYQVLMSDGDGTFSWTDAGASSGYVKQSFAGQLAFYAADGITATGTTGLFWDNGNTRLGIGTTTPGASLSIGTTINNQFLVNATGIVTDGTWQGDAINDAYISSSTYWNAAYFGRVTNVTAPLTFTGNTIGLDGLYNIPLIASTTEWNNNYNLVNSKYASWDAVAASSTFYNTNSNIVNSNYASWNAVVSSSSLYNWAYNTVNSNYAAWNAVAASSTFYNQAYNWGNHAGLYDMLGQATSTLAYHTGLYNHDSFVAVAASSTFYNTNANIVASNYLNWNSAFTYGISTAGTGGEIWMSDGNGAGVWTSTSSLLWDNDFTANGLMVRTAAGMYEATSTLAINFGGTGATTPAGAITNLGLDNIYTYGITTQGNNGEIWMSDGSGAGTWMATNTLGLLGLDATLSDLANVTAGSPTLGDILSYNGSQWVNSATGTLGLLGNSTVAGLSTDYLSKWNGTSFTNSIVSDNGSTATVAGALSAGTTTVPSLTITGGTSLPSNPTEGQMFYNTTEKKVYTYTGARWKTDGATASKIVAASDSPNKEKADYICDGTNDETEINQAIDAVYAAGGGGVVYLMEGNYEVGTSTYADYAIRMATSTTLMGAGDKTVIKLRDNFNANIDVIRGDNYQDNILITQLKVDGNKANQSSGTQYGIQFYRVGTSTIDNVEIFNSKNSNIYLNYFNYTNILNSKIIGGDYGLYLGSSITFSPINIINNRISENTYGIIGSSWVYFLNISNNIIINNVNDGINAYLANSNITNNIINNNGWDGIAFEASTNNVVNGNVISYNASNGLSCLSSCNYNTINNNQFNDNGGSTGNSSIYVSGGDNIVISNNVIMDSAGTGYAIDISSSGSNNNYISGNYYSGTGASSIRDLGTGTNFTQHNRLTVNAGASDYSAAYTALSVTQSGTGDIVNFFDGATEVFTILDGGNVGIGDDSPDNKLDIMSSGAASTFLAIANTNAGDYDAAIKFELVDNTPAWVMGVDDSDGDKFKISSSTALGTNDRFVIDVNGNIGIGTSSPLARMDIYGNLTLSGADRYINFGDGTGTSSYGFRDNGGTMQYKNSGGQWIDIGSAGSAGELGSLSNVSVGGAVTGDLLMFNGSSWVNAATATLGLLYPSNIGSTVQGYDDGLQALAVFNLNGLMLQTADNTFAATSTLAINFGGTGATTPAGAITNLGLDNIYTYGITTQGNNGELWMSDGSGAGTWMATSSLGLMSSGLLDGLSSNYLVRWDGSAFVDSGIYDTGTFVGLGTTSPAYLFDVSASSSDYLARIYNSNVSELSGGLSIRVDGTGNLLNLNYAGTDVFTVTGAQTTFNNPVSFASIGNVSLANDLVMTNASAGNILFNGPGYIRTDSSWQNLNLTISAANLGEVIIDDTLNVTSTTTLADLLYINPTLGNVGISTSSPLAKLDVYGNLMLSGTDRYISFATSSGVNGYGFRDSAGTLQYKNMNSQWTAFSTSTVSAIDDLSDVTISSVLNGNLLKYNGSVWVNVATSTLGLQTQDSTLTALAAFDENGLMIQTATDTFTATSVLAINYGGTGANTISGARTALGLAIGTDVQAYDAGLGNLASYNTDGFIYQIADNTFAGTSTIAINMGGTGATTVAGAITALGLDNIYSYGITSAGTYGDLWMSDGSGAGQWLATSSLGLTNFSTNLNDIANITAGDYGEIIMWDGINYVGMATSTLGFIADNDFTANGIMVRTAAGIYASRYATGTLNEIFVANGDGVADNITVSLPDVVYLGANGKLGRDADNLLDYSIDNQLTFRNNGADQMILNSNGYLGIGTTTPQNALTVLSADGAQLRLAYDTNNYVNFLVNNAGELSIQPSGLATSTIGSGDEALRITEDGRIGIGTTTPSYLLDIYGSSTEYLARIYNSNTSASSSGLSIRTDGTGNILNLNYAGADVFTVTAEQSIFYNPVAFVAAGDIDFANNITMSNAGGAYLDFSGAGYIRTDSGSEDLDLTFSAANNGSVIVDDTFTTTGTTTLASLIYIDPSTGTVGISSSSPSYLFAIGNNLGINSVGTLTGGTWNGNVIGVAYGGTGTTSTPTLGQILVGNDASGYNFVATGSLGLLGNNIISTLTTNYASKWNGSAFVNSLIFDNNTNIGIGTSSPLAKLDVYGNLTLSGMDRYINFGDGTGTSSYGFRDNGGTMQYKNSGGQWIDIGSAGSAGELGSLSNVSVGGAVTGDLLMYNGSSWVNAATGTLGLQVTGNYLDDSDFSANGLMVRTANGTYTSRSATGTLNQISVLNPTGEAGDIQFGLFDTIYLGANGKIGRDADNLLDFSTDNQLTFRTNGTDQMILDATGNLMLGTSTASSKLTLLSTGNQLTLAYDANNYTNFSTDSSGRLNIVSSAASAGGRSLLVLGSGSAADVGTIMNGGTNDYWMGIDDTDGSFHIGTSTTIGSSTLFTILNNGNVGIGTTSPDANFTVVGNGTNLSENPVFSLLNGSSTNLLTVLENGSLGIGSSSPTGLLTIDNRELMSVQDYFTIIEQGGLNVFSVGRYGVVKIGNYPLSGNFAADLSVFARGGSTPIVDVQTEAQKNAFFINGDGWVSIGTSSNQDLLSSDRYELTVQSLIGGLDPQIFRALNSSGQYAMVINNDGNIGIGTTTPTDMFVVGATSTSQFLVNQNGQITDGSWLGDVIGLAYGGTNKNMTAVAGGIVYTDSDSMEVTSAGTGGYILMSNGSAAPAWVSSSTFIWDNDFTSNGMMARTAAGGYASRTITGTANEITLANGDGASANPTISLPDAVYLGTAGVLGRDADNNINFATDNYLYFKTDTNTRLTIDPLGNIGIGTTTPDSALTIGADPLNQFKVNDAGGVTAGTWMGEIINPAYGGTGTSTWQTGGLVFSDGSQLTQSADQLFWDSANNRLGLGTNNPLYTLDVQGNLDGFLSSIYNAATSSNAGGLYLRSDGLGNILTVNYNGDDVFTVSGAESTFYNPVNFAGDGDISIGRDINLINESMGYINFSGAGYIRTNDASADLDLTLLAANGGKVIIDDMLNVTGTTTIADLLFIDPSTGRIGIGTSSPMGTTTLTIDGSLYATDIYTSGNTFYMNDQAILSNGGGTLRLYNAAGYYSGLQASSTATSNFTWTLPVTDGTDGQVLKTDGSGAMSWTDLSITDTLTHTFTSEEIWTPVSDLIAMGSYTVTIGPDSLVNGILDLKVDGQTEYSFDENSPTTTVNVWPSSSVSVEATGIGFNMSLASYDTSKLLSTQDAIPADVIFNTDGTKMFIDGQQNNKVYEYVCSTAFDIDTCSYDSSLDISTNSTNPYGMTFNPDGTKLFVLGDYQDRIAEYHCSVGFDISTCVHDSNLSIAAYLNYQRGLAFNNSGTKMYFTAWANSYTSSNIYEFNCSSAYDISTCAYDSATSFHGDDIAPADVEFNHDGSQMFVLGLSGADINIYDCSTNYDVSTCSYDSTYSTLSQDTSVAGLVFNNYGTKMYMVGNTNTKVYQYNISSDYSGTTTVTVIENINLWAGNSAGLSYGGGNVGIGTTGPSDLFTIMGTASSTERLVGFYNGDGTNLFSVLENGKVGIGTTTPSAVLDIYSANAASTDVMLSIGTSTGVGFKILGSGEAISDQAFNSAGADYAEYFHTSSKDLIPGEAVCIDVAENNTVKRCDRDADGNIMGIVSSNPSIVGNYKDEYKNNKDYVIVAMLGQIPARVSEENDEIRPGDLLTAGIEPGFLRKAEAGEATVGVALEELISGVATGEIKILISRRNKSLTVEAVEAQITERIANMEIEDEVAIMLADAIRDYDIAGTVAPIVDAQIAMFDAVLDVQFDDFENRLTTLASSLNSVIARVSALENGLGEIDHRISLLEGLDSQNLESSSSPAWLMTVDGNVVYTNDNELKTNITNHELGTTTTQDVAIVEIVTASTTEISAFVVNQKGAGDVADFQTDGVSIVNIADTGKVTIVGEMMVDGRIMVCSGGACGNALDSAVDETLGDMGVEGTLVAGAFAGYCAEGYVWIPGSAKYGTMPGFCLASDEAQSSLSPVLGEGRGEGIINITQGEAMLVCEAVGDGYHLISENEWLTVAENIIRNNDNDCDKENIGLQLAMATTTDTVNSSCIATSSIVFILSNGNTLYNLVGGAGEWTDKTVTRAGLIQPVSENWQEYNSLSNYNGLNIAPPYYYTSENGIGRVMTGDNELNLRGFVRGATALFDLDLSNSPTTATSSIGFRCAK</sequence>
<dbReference type="InterPro" id="IPR011050">
    <property type="entry name" value="Pectin_lyase_fold/virulence"/>
</dbReference>
<feature type="non-terminal residue" evidence="5">
    <location>
        <position position="1"/>
    </location>
</feature>
<name>A0A0G0JQW4_9BACT</name>
<keyword evidence="3" id="KW-0067">ATP-binding</keyword>
<evidence type="ECO:0000259" key="4">
    <source>
        <dbReference type="PROSITE" id="PS50979"/>
    </source>
</evidence>
<dbReference type="PROSITE" id="PS50979">
    <property type="entry name" value="BC"/>
    <property type="match status" value="1"/>
</dbReference>
<comment type="caution">
    <text evidence="5">The sequence shown here is derived from an EMBL/GenBank/DDBJ whole genome shotgun (WGS) entry which is preliminary data.</text>
</comment>
<evidence type="ECO:0000256" key="3">
    <source>
        <dbReference type="ARBA" id="ARBA00022840"/>
    </source>
</evidence>
<proteinExistence type="predicted"/>
<organism evidence="5 6">
    <name type="scientific">Candidatus Falkowbacteria bacterium GW2011_GWE1_38_31</name>
    <dbReference type="NCBI Taxonomy" id="1618638"/>
    <lineage>
        <taxon>Bacteria</taxon>
        <taxon>Candidatus Falkowiibacteriota</taxon>
    </lineage>
</organism>
<dbReference type="GO" id="GO:0016874">
    <property type="term" value="F:ligase activity"/>
    <property type="evidence" value="ECO:0007669"/>
    <property type="project" value="UniProtKB-KW"/>
</dbReference>
<dbReference type="InterPro" id="IPR011764">
    <property type="entry name" value="Biotin_carboxylation_dom"/>
</dbReference>
<gene>
    <name evidence="5" type="ORF">US91_C0008G0098</name>
</gene>
<dbReference type="PATRIC" id="fig|1618638.3.peg.1004"/>
<dbReference type="InterPro" id="IPR016187">
    <property type="entry name" value="CTDL_fold"/>
</dbReference>
<dbReference type="SMART" id="SM00710">
    <property type="entry name" value="PbH1"/>
    <property type="match status" value="14"/>
</dbReference>
<dbReference type="GO" id="GO:0005524">
    <property type="term" value="F:ATP binding"/>
    <property type="evidence" value="ECO:0007669"/>
    <property type="project" value="UniProtKB-KW"/>
</dbReference>
<evidence type="ECO:0000256" key="2">
    <source>
        <dbReference type="ARBA" id="ARBA00022741"/>
    </source>
</evidence>
<feature type="domain" description="Biotin carboxylation" evidence="4">
    <location>
        <begin position="1527"/>
        <end position="3841"/>
    </location>
</feature>
<keyword evidence="2" id="KW-0547">Nucleotide-binding</keyword>
<evidence type="ECO:0000313" key="6">
    <source>
        <dbReference type="Proteomes" id="UP000034022"/>
    </source>
</evidence>
<dbReference type="EMBL" id="LBUU01000008">
    <property type="protein sequence ID" value="KKQ69978.1"/>
    <property type="molecule type" value="Genomic_DNA"/>
</dbReference>
<protein>
    <recommendedName>
        <fullName evidence="4">Biotin carboxylation domain-containing protein</fullName>
    </recommendedName>
</protein>
<keyword evidence="1" id="KW-0436">Ligase</keyword>
<reference evidence="5 6" key="1">
    <citation type="journal article" date="2015" name="Nature">
        <title>rRNA introns, odd ribosomes, and small enigmatic genomes across a large radiation of phyla.</title>
        <authorList>
            <person name="Brown C.T."/>
            <person name="Hug L.A."/>
            <person name="Thomas B.C."/>
            <person name="Sharon I."/>
            <person name="Castelle C.J."/>
            <person name="Singh A."/>
            <person name="Wilkins M.J."/>
            <person name="Williams K.H."/>
            <person name="Banfield J.F."/>
        </authorList>
    </citation>
    <scope>NUCLEOTIDE SEQUENCE [LARGE SCALE GENOMIC DNA]</scope>
</reference>
<accession>A0A0G0JQW4</accession>
<dbReference type="SUPFAM" id="SSF51126">
    <property type="entry name" value="Pectin lyase-like"/>
    <property type="match status" value="2"/>
</dbReference>
<dbReference type="SUPFAM" id="SSF56436">
    <property type="entry name" value="C-type lectin-like"/>
    <property type="match status" value="1"/>
</dbReference>
<evidence type="ECO:0000313" key="5">
    <source>
        <dbReference type="EMBL" id="KKQ69978.1"/>
    </source>
</evidence>
<dbReference type="Pfam" id="PF13229">
    <property type="entry name" value="Beta_helix"/>
    <property type="match status" value="1"/>
</dbReference>
<dbReference type="SUPFAM" id="SSF63825">
    <property type="entry name" value="YWTD domain"/>
    <property type="match status" value="1"/>
</dbReference>
<dbReference type="Gene3D" id="2.40.300.10">
    <property type="entry name" value="Head decoration protein D"/>
    <property type="match status" value="1"/>
</dbReference>
<dbReference type="InterPro" id="IPR039448">
    <property type="entry name" value="Beta_helix"/>
</dbReference>